<dbReference type="Pfam" id="PF02653">
    <property type="entry name" value="BPD_transp_2"/>
    <property type="match status" value="1"/>
</dbReference>
<dbReference type="AlphaFoldDB" id="A0A4R5PM10"/>
<dbReference type="EMBL" id="SMSI01000001">
    <property type="protein sequence ID" value="TDH37909.1"/>
    <property type="molecule type" value="Genomic_DNA"/>
</dbReference>
<protein>
    <submittedName>
        <fullName evidence="7">ABC transporter permease</fullName>
    </submittedName>
</protein>
<dbReference type="GO" id="GO:0005886">
    <property type="term" value="C:plasma membrane"/>
    <property type="evidence" value="ECO:0007669"/>
    <property type="project" value="UniProtKB-SubCell"/>
</dbReference>
<keyword evidence="5 6" id="KW-0472">Membrane</keyword>
<evidence type="ECO:0000256" key="5">
    <source>
        <dbReference type="ARBA" id="ARBA00023136"/>
    </source>
</evidence>
<keyword evidence="3 6" id="KW-0812">Transmembrane</keyword>
<dbReference type="PANTHER" id="PTHR47089:SF1">
    <property type="entry name" value="GUANOSINE ABC TRANSPORTER PERMEASE PROTEIN NUPP"/>
    <property type="match status" value="1"/>
</dbReference>
<gene>
    <name evidence="7" type="ORF">E2A64_01865</name>
</gene>
<comment type="caution">
    <text evidence="7">The sequence shown here is derived from an EMBL/GenBank/DDBJ whole genome shotgun (WGS) entry which is preliminary data.</text>
</comment>
<evidence type="ECO:0000313" key="8">
    <source>
        <dbReference type="Proteomes" id="UP000295131"/>
    </source>
</evidence>
<dbReference type="RefSeq" id="WP_133282746.1">
    <property type="nucleotide sequence ID" value="NZ_SMSI01000001.1"/>
</dbReference>
<name>A0A4R5PM10_9HYPH</name>
<evidence type="ECO:0000256" key="6">
    <source>
        <dbReference type="SAM" id="Phobius"/>
    </source>
</evidence>
<feature type="transmembrane region" description="Helical" evidence="6">
    <location>
        <begin position="58"/>
        <end position="79"/>
    </location>
</feature>
<feature type="transmembrane region" description="Helical" evidence="6">
    <location>
        <begin position="253"/>
        <end position="274"/>
    </location>
</feature>
<dbReference type="PANTHER" id="PTHR47089">
    <property type="entry name" value="ABC TRANSPORTER, PERMEASE PROTEIN"/>
    <property type="match status" value="1"/>
</dbReference>
<evidence type="ECO:0000313" key="7">
    <source>
        <dbReference type="EMBL" id="TDH37909.1"/>
    </source>
</evidence>
<feature type="transmembrane region" description="Helical" evidence="6">
    <location>
        <begin position="16"/>
        <end position="37"/>
    </location>
</feature>
<dbReference type="InterPro" id="IPR001851">
    <property type="entry name" value="ABC_transp_permease"/>
</dbReference>
<feature type="transmembrane region" description="Helical" evidence="6">
    <location>
        <begin position="335"/>
        <end position="353"/>
    </location>
</feature>
<comment type="subcellular location">
    <subcellularLocation>
        <location evidence="1">Cell membrane</location>
        <topology evidence="1">Multi-pass membrane protein</topology>
    </subcellularLocation>
</comment>
<organism evidence="7 8">
    <name type="scientific">Pseudohoeflea suaedae</name>
    <dbReference type="NCBI Taxonomy" id="877384"/>
    <lineage>
        <taxon>Bacteria</taxon>
        <taxon>Pseudomonadati</taxon>
        <taxon>Pseudomonadota</taxon>
        <taxon>Alphaproteobacteria</taxon>
        <taxon>Hyphomicrobiales</taxon>
        <taxon>Rhizobiaceae</taxon>
        <taxon>Pseudohoeflea</taxon>
    </lineage>
</organism>
<feature type="transmembrane region" description="Helical" evidence="6">
    <location>
        <begin position="280"/>
        <end position="297"/>
    </location>
</feature>
<evidence type="ECO:0000256" key="1">
    <source>
        <dbReference type="ARBA" id="ARBA00004651"/>
    </source>
</evidence>
<keyword evidence="4 6" id="KW-1133">Transmembrane helix</keyword>
<evidence type="ECO:0000256" key="4">
    <source>
        <dbReference type="ARBA" id="ARBA00022989"/>
    </source>
</evidence>
<keyword evidence="2" id="KW-1003">Cell membrane</keyword>
<evidence type="ECO:0000256" key="2">
    <source>
        <dbReference type="ARBA" id="ARBA00022475"/>
    </source>
</evidence>
<dbReference type="OrthoDB" id="45037at2"/>
<dbReference type="CDD" id="cd06580">
    <property type="entry name" value="TM_PBP1_transp_TpRbsC_like"/>
    <property type="match status" value="1"/>
</dbReference>
<feature type="transmembrane region" description="Helical" evidence="6">
    <location>
        <begin position="112"/>
        <end position="133"/>
    </location>
</feature>
<sequence>MSAPHAKLPGWVDYGVIPLVNLVVAFLVAGLVVLLVGESPIRAAALLIEGAFGYGEGIGFTLYYATNFIFTGLAVAIAFHCGLFNIGGEGQAYVAGLGVAIPCLWLDASMPWYVVFVVVIFGSALMGGLWALIPGYLQAKRGSHVVITTIMFNFIASSLMVYLLIDVLKPRGSMSPETRTFAEGGHLPKLDWLFGPLGIDVGGSPLNLSFLLALVVSFIVWVIVWRTRFGYQIRTMGFSPSAARYAGMKEARIVIITMVMSGALAGMMAINPIMGEQHRMQLDFVGGAGFVGIAVALMGRSHPVGIIPAAILFGMLYQGGAEISFEMPQISRDMIVIIQGLVILFAGAMEHMFRPTIARLFTSLGGGRKPQPATATE</sequence>
<feature type="transmembrane region" description="Helical" evidence="6">
    <location>
        <begin position="206"/>
        <end position="225"/>
    </location>
</feature>
<feature type="transmembrane region" description="Helical" evidence="6">
    <location>
        <begin position="304"/>
        <end position="323"/>
    </location>
</feature>
<keyword evidence="8" id="KW-1185">Reference proteome</keyword>
<proteinExistence type="predicted"/>
<reference evidence="7 8" key="1">
    <citation type="journal article" date="2013" name="Int. J. Syst. Evol. Microbiol.">
        <title>Hoeflea suaedae sp. nov., an endophytic bacterium isolated from the root of the halophyte Suaeda maritima.</title>
        <authorList>
            <person name="Chung E.J."/>
            <person name="Park J.A."/>
            <person name="Pramanik P."/>
            <person name="Bibi F."/>
            <person name="Jeon C.O."/>
            <person name="Chung Y.R."/>
        </authorList>
    </citation>
    <scope>NUCLEOTIDE SEQUENCE [LARGE SCALE GENOMIC DNA]</scope>
    <source>
        <strain evidence="7 8">YC6898</strain>
    </source>
</reference>
<evidence type="ECO:0000256" key="3">
    <source>
        <dbReference type="ARBA" id="ARBA00022692"/>
    </source>
</evidence>
<feature type="transmembrane region" description="Helical" evidence="6">
    <location>
        <begin position="145"/>
        <end position="165"/>
    </location>
</feature>
<dbReference type="GO" id="GO:0022857">
    <property type="term" value="F:transmembrane transporter activity"/>
    <property type="evidence" value="ECO:0007669"/>
    <property type="project" value="InterPro"/>
</dbReference>
<accession>A0A4R5PM10</accession>
<dbReference type="Proteomes" id="UP000295131">
    <property type="component" value="Unassembled WGS sequence"/>
</dbReference>